<dbReference type="Pfam" id="PF05725">
    <property type="entry name" value="FNIP"/>
    <property type="match status" value="3"/>
</dbReference>
<dbReference type="PANTHER" id="PTHR32134">
    <property type="entry name" value="FNIP REPEAT-CONTAINING PROTEIN"/>
    <property type="match status" value="1"/>
</dbReference>
<dbReference type="EMBL" id="GL871287">
    <property type="protein sequence ID" value="EGC30963.1"/>
    <property type="molecule type" value="Genomic_DNA"/>
</dbReference>
<proteinExistence type="predicted"/>
<protein>
    <recommendedName>
        <fullName evidence="4">FNIP repeat-containing protein</fullName>
    </recommendedName>
</protein>
<organism evidence="2 3">
    <name type="scientific">Dictyostelium purpureum</name>
    <name type="common">Slime mold</name>
    <dbReference type="NCBI Taxonomy" id="5786"/>
    <lineage>
        <taxon>Eukaryota</taxon>
        <taxon>Amoebozoa</taxon>
        <taxon>Evosea</taxon>
        <taxon>Eumycetozoa</taxon>
        <taxon>Dictyostelia</taxon>
        <taxon>Dictyosteliales</taxon>
        <taxon>Dictyosteliaceae</taxon>
        <taxon>Dictyostelium</taxon>
    </lineage>
</organism>
<dbReference type="InterPro" id="IPR008615">
    <property type="entry name" value="FNIP"/>
</dbReference>
<dbReference type="InParanoid" id="F0ZYL7"/>
<dbReference type="VEuPathDB" id="AmoebaDB:DICPUDRAFT_83124"/>
<name>F0ZYL7_DICPU</name>
<dbReference type="InterPro" id="IPR051251">
    <property type="entry name" value="STK_FNIP-Repeat"/>
</dbReference>
<accession>F0ZYL7</accession>
<sequence length="344" mass="39361">MIFINNINFEIKMNNQTPIYNQAFFNVFRHSNLFFTENNDFIGSLNFLQYYRSLNVRLTDSNQLNVFLKLVFYSRQVTKFTIDSNSGTSVLFKIFSPFIITQNLTSLKLAYMEYNVPIKPGMIPIFPENGLTKLYITNSFNQPIIQNVLPKTLKELKIGTSFTQELYFESIPDSVTFLTLDCPYYNHQFAPGILPRNLIKLKIGNNVPLLPGSLPESLTYLKLCCDFNQPITANLLPKNLKKISFGSRFQKERLARGHWKISISLSFFPRSIPDQVSLNFLSLVDVVGLLTDDEYLVADAAFPKIGQYCKNVIFPKISTIGSIDIKNLNNNNSLYLFNSVSVLQ</sequence>
<keyword evidence="1" id="KW-0677">Repeat</keyword>
<dbReference type="KEGG" id="dpp:DICPUDRAFT_83124"/>
<dbReference type="Proteomes" id="UP000001064">
    <property type="component" value="Unassembled WGS sequence"/>
</dbReference>
<dbReference type="PANTHER" id="PTHR32134:SF169">
    <property type="entry name" value="FNIP REPEAT-CONTAINING PROTEIN-RELATED"/>
    <property type="match status" value="1"/>
</dbReference>
<evidence type="ECO:0008006" key="4">
    <source>
        <dbReference type="Google" id="ProtNLM"/>
    </source>
</evidence>
<dbReference type="RefSeq" id="XP_003292514.1">
    <property type="nucleotide sequence ID" value="XM_003292466.1"/>
</dbReference>
<keyword evidence="3" id="KW-1185">Reference proteome</keyword>
<evidence type="ECO:0000313" key="3">
    <source>
        <dbReference type="Proteomes" id="UP000001064"/>
    </source>
</evidence>
<dbReference type="OrthoDB" id="24009at2759"/>
<evidence type="ECO:0000256" key="1">
    <source>
        <dbReference type="ARBA" id="ARBA00022737"/>
    </source>
</evidence>
<dbReference type="AlphaFoldDB" id="F0ZYL7"/>
<reference evidence="3" key="1">
    <citation type="journal article" date="2011" name="Genome Biol.">
        <title>Comparative genomics of the social amoebae Dictyostelium discoideum and Dictyostelium purpureum.</title>
        <authorList>
            <consortium name="US DOE Joint Genome Institute (JGI-PGF)"/>
            <person name="Sucgang R."/>
            <person name="Kuo A."/>
            <person name="Tian X."/>
            <person name="Salerno W."/>
            <person name="Parikh A."/>
            <person name="Feasley C.L."/>
            <person name="Dalin E."/>
            <person name="Tu H."/>
            <person name="Huang E."/>
            <person name="Barry K."/>
            <person name="Lindquist E."/>
            <person name="Shapiro H."/>
            <person name="Bruce D."/>
            <person name="Schmutz J."/>
            <person name="Salamov A."/>
            <person name="Fey P."/>
            <person name="Gaudet P."/>
            <person name="Anjard C."/>
            <person name="Babu M.M."/>
            <person name="Basu S."/>
            <person name="Bushmanova Y."/>
            <person name="van der Wel H."/>
            <person name="Katoh-Kurasawa M."/>
            <person name="Dinh C."/>
            <person name="Coutinho P.M."/>
            <person name="Saito T."/>
            <person name="Elias M."/>
            <person name="Schaap P."/>
            <person name="Kay R.R."/>
            <person name="Henrissat B."/>
            <person name="Eichinger L."/>
            <person name="Rivero F."/>
            <person name="Putnam N.H."/>
            <person name="West C.M."/>
            <person name="Loomis W.F."/>
            <person name="Chisholm R.L."/>
            <person name="Shaulsky G."/>
            <person name="Strassmann J.E."/>
            <person name="Queller D.C."/>
            <person name="Kuspa A."/>
            <person name="Grigoriev I.V."/>
        </authorList>
    </citation>
    <scope>NUCLEOTIDE SEQUENCE [LARGE SCALE GENOMIC DNA]</scope>
    <source>
        <strain evidence="3">QSDP1</strain>
    </source>
</reference>
<dbReference type="GeneID" id="10508308"/>
<gene>
    <name evidence="2" type="ORF">DICPUDRAFT_83124</name>
</gene>
<evidence type="ECO:0000313" key="2">
    <source>
        <dbReference type="EMBL" id="EGC30963.1"/>
    </source>
</evidence>